<keyword evidence="6" id="KW-0051">Antiviral defense</keyword>
<evidence type="ECO:0000256" key="7">
    <source>
        <dbReference type="ARBA" id="ARBA00023136"/>
    </source>
</evidence>
<evidence type="ECO:0000259" key="10">
    <source>
        <dbReference type="Pfam" id="PF18967"/>
    </source>
</evidence>
<feature type="transmembrane region" description="Helical" evidence="9">
    <location>
        <begin position="40"/>
        <end position="58"/>
    </location>
</feature>
<evidence type="ECO:0000256" key="1">
    <source>
        <dbReference type="ARBA" id="ARBA00004236"/>
    </source>
</evidence>
<feature type="transmembrane region" description="Helical" evidence="9">
    <location>
        <begin position="70"/>
        <end position="95"/>
    </location>
</feature>
<evidence type="ECO:0000256" key="3">
    <source>
        <dbReference type="ARBA" id="ARBA00022692"/>
    </source>
</evidence>
<dbReference type="Pfam" id="PF18967">
    <property type="entry name" value="PycTM"/>
    <property type="match status" value="1"/>
</dbReference>
<keyword evidence="5 9" id="KW-1133">Transmembrane helix</keyword>
<protein>
    <recommendedName>
        <fullName evidence="10">Pycsar effector protein domain-containing protein</fullName>
    </recommendedName>
</protein>
<keyword evidence="7 9" id="KW-0472">Membrane</keyword>
<keyword evidence="2" id="KW-1003">Cell membrane</keyword>
<evidence type="ECO:0000256" key="8">
    <source>
        <dbReference type="SAM" id="MobiDB-lite"/>
    </source>
</evidence>
<sequence>MLRRARKSSPSEQATDKPNDGSFQAMDQVANWVRFADTKATVLTAGLGVVTTMVMTNAKTILDVLKSGGLTALVTTILLSSLAAIAFLWTLFWLVRALEPKSTATHHGINRFAWPTLAEASADEIRRHSEHTQAGEDAWRQVVDLSIIAKRKFRANKMAVRGFALLVITAVALVTTSAAMAAWSPQSPPAQQAKPTMGATAVTTQRD</sequence>
<accession>A0ABM7PVK8</accession>
<gene>
    <name evidence="11" type="ORF">SCMU_21040</name>
</gene>
<evidence type="ECO:0000256" key="9">
    <source>
        <dbReference type="SAM" id="Phobius"/>
    </source>
</evidence>
<evidence type="ECO:0000313" key="12">
    <source>
        <dbReference type="Proteomes" id="UP001319861"/>
    </source>
</evidence>
<keyword evidence="4" id="KW-0547">Nucleotide-binding</keyword>
<evidence type="ECO:0000256" key="2">
    <source>
        <dbReference type="ARBA" id="ARBA00022475"/>
    </source>
</evidence>
<evidence type="ECO:0000256" key="4">
    <source>
        <dbReference type="ARBA" id="ARBA00022741"/>
    </source>
</evidence>
<evidence type="ECO:0000256" key="5">
    <source>
        <dbReference type="ARBA" id="ARBA00022989"/>
    </source>
</evidence>
<dbReference type="EMBL" id="AP024525">
    <property type="protein sequence ID" value="BCT76262.1"/>
    <property type="molecule type" value="Genomic_DNA"/>
</dbReference>
<reference evidence="11 12" key="1">
    <citation type="journal article" date="2021" name="J. Biosci. Bioeng.">
        <title>Identification and characterization of a chc gene cluster responsible for the aromatization pathway of cyclohexanecarboxylate degradation in Sinomonas cyclohexanicum ATCC 51369.</title>
        <authorList>
            <person name="Yamamoto T."/>
            <person name="Hasegawa Y."/>
            <person name="Lau P.C.K."/>
            <person name="Iwaki H."/>
        </authorList>
    </citation>
    <scope>NUCLEOTIDE SEQUENCE [LARGE SCALE GENOMIC DNA]</scope>
    <source>
        <strain evidence="11 12">ATCC 51369</strain>
    </source>
</reference>
<feature type="region of interest" description="Disordered" evidence="8">
    <location>
        <begin position="185"/>
        <end position="207"/>
    </location>
</feature>
<feature type="region of interest" description="Disordered" evidence="8">
    <location>
        <begin position="1"/>
        <end position="23"/>
    </location>
</feature>
<comment type="subcellular location">
    <subcellularLocation>
        <location evidence="1">Cell membrane</location>
    </subcellularLocation>
</comment>
<evidence type="ECO:0000256" key="6">
    <source>
        <dbReference type="ARBA" id="ARBA00023118"/>
    </source>
</evidence>
<proteinExistence type="predicted"/>
<feature type="domain" description="Pycsar effector protein" evidence="10">
    <location>
        <begin position="24"/>
        <end position="175"/>
    </location>
</feature>
<evidence type="ECO:0000313" key="11">
    <source>
        <dbReference type="EMBL" id="BCT76262.1"/>
    </source>
</evidence>
<keyword evidence="12" id="KW-1185">Reference proteome</keyword>
<dbReference type="InterPro" id="IPR043760">
    <property type="entry name" value="PycTM_dom"/>
</dbReference>
<keyword evidence="3 9" id="KW-0812">Transmembrane</keyword>
<name>A0ABM7PVK8_SINCY</name>
<dbReference type="Proteomes" id="UP001319861">
    <property type="component" value="Chromosome"/>
</dbReference>
<organism evidence="11 12">
    <name type="scientific">Sinomonas cyclohexanicum</name>
    <name type="common">Corynebacterium cyclohexanicum</name>
    <dbReference type="NCBI Taxonomy" id="322009"/>
    <lineage>
        <taxon>Bacteria</taxon>
        <taxon>Bacillati</taxon>
        <taxon>Actinomycetota</taxon>
        <taxon>Actinomycetes</taxon>
        <taxon>Micrococcales</taxon>
        <taxon>Micrococcaceae</taxon>
        <taxon>Sinomonas</taxon>
    </lineage>
</organism>
<feature type="transmembrane region" description="Helical" evidence="9">
    <location>
        <begin position="160"/>
        <end position="183"/>
    </location>
</feature>